<reference evidence="2" key="1">
    <citation type="journal article" date="2023" name="G3 (Bethesda)">
        <title>A reference genome for the long-term kleptoplast-retaining sea slug Elysia crispata morphotype clarki.</title>
        <authorList>
            <person name="Eastman K.E."/>
            <person name="Pendleton A.L."/>
            <person name="Shaikh M.A."/>
            <person name="Suttiyut T."/>
            <person name="Ogas R."/>
            <person name="Tomko P."/>
            <person name="Gavelis G."/>
            <person name="Widhalm J.R."/>
            <person name="Wisecaver J.H."/>
        </authorList>
    </citation>
    <scope>NUCLEOTIDE SEQUENCE</scope>
    <source>
        <strain evidence="2">ECLA1</strain>
    </source>
</reference>
<dbReference type="Pfam" id="PF03372">
    <property type="entry name" value="Exo_endo_phos"/>
    <property type="match status" value="1"/>
</dbReference>
<dbReference type="Proteomes" id="UP001283361">
    <property type="component" value="Unassembled WGS sequence"/>
</dbReference>
<dbReference type="InterPro" id="IPR036691">
    <property type="entry name" value="Endo/exonu/phosph_ase_sf"/>
</dbReference>
<evidence type="ECO:0000259" key="1">
    <source>
        <dbReference type="Pfam" id="PF03372"/>
    </source>
</evidence>
<organism evidence="2 3">
    <name type="scientific">Elysia crispata</name>
    <name type="common">lettuce slug</name>
    <dbReference type="NCBI Taxonomy" id="231223"/>
    <lineage>
        <taxon>Eukaryota</taxon>
        <taxon>Metazoa</taxon>
        <taxon>Spiralia</taxon>
        <taxon>Lophotrochozoa</taxon>
        <taxon>Mollusca</taxon>
        <taxon>Gastropoda</taxon>
        <taxon>Heterobranchia</taxon>
        <taxon>Euthyneura</taxon>
        <taxon>Panpulmonata</taxon>
        <taxon>Sacoglossa</taxon>
        <taxon>Placobranchoidea</taxon>
        <taxon>Plakobranchidae</taxon>
        <taxon>Elysia</taxon>
    </lineage>
</organism>
<dbReference type="GO" id="GO:0003824">
    <property type="term" value="F:catalytic activity"/>
    <property type="evidence" value="ECO:0007669"/>
    <property type="project" value="InterPro"/>
</dbReference>
<dbReference type="EMBL" id="JAWDGP010001549">
    <property type="protein sequence ID" value="KAK3790319.1"/>
    <property type="molecule type" value="Genomic_DNA"/>
</dbReference>
<feature type="domain" description="Endonuclease/exonuclease/phosphatase" evidence="1">
    <location>
        <begin position="8"/>
        <end position="123"/>
    </location>
</feature>
<dbReference type="Gene3D" id="3.60.10.10">
    <property type="entry name" value="Endonuclease/exonuclease/phosphatase"/>
    <property type="match status" value="1"/>
</dbReference>
<protein>
    <recommendedName>
        <fullName evidence="1">Endonuclease/exonuclease/phosphatase domain-containing protein</fullName>
    </recommendedName>
</protein>
<keyword evidence="3" id="KW-1185">Reference proteome</keyword>
<comment type="caution">
    <text evidence="2">The sequence shown here is derived from an EMBL/GenBank/DDBJ whole genome shotgun (WGS) entry which is preliminary data.</text>
</comment>
<gene>
    <name evidence="2" type="ORF">RRG08_062553</name>
</gene>
<proteinExistence type="predicted"/>
<sequence>MMTEKFNEDMGQAKEQCRRQDHLIIMGNFNAKVEEMEDQVVGPNGLGIRKMRGDKLHIVEWCHPRNLIIVDIQFQQPTRNKWTLKSPGGKSRNQIDYIMISTWFTKVLLSVKPYLRADCYSDHVLVATIFKLKLKKTRSTKITSNLICL</sequence>
<dbReference type="AlphaFoldDB" id="A0AAE1E110"/>
<evidence type="ECO:0000313" key="3">
    <source>
        <dbReference type="Proteomes" id="UP001283361"/>
    </source>
</evidence>
<accession>A0AAE1E110</accession>
<dbReference type="SUPFAM" id="SSF56219">
    <property type="entry name" value="DNase I-like"/>
    <property type="match status" value="1"/>
</dbReference>
<evidence type="ECO:0000313" key="2">
    <source>
        <dbReference type="EMBL" id="KAK3790319.1"/>
    </source>
</evidence>
<dbReference type="InterPro" id="IPR005135">
    <property type="entry name" value="Endo/exonuclease/phosphatase"/>
</dbReference>
<name>A0AAE1E110_9GAST</name>